<evidence type="ECO:0000256" key="1">
    <source>
        <dbReference type="SAM" id="MobiDB-lite"/>
    </source>
</evidence>
<evidence type="ECO:0000313" key="4">
    <source>
        <dbReference type="Proteomes" id="UP000186216"/>
    </source>
</evidence>
<protein>
    <submittedName>
        <fullName evidence="3">Uncharacterized protein</fullName>
    </submittedName>
</protein>
<evidence type="ECO:0000256" key="2">
    <source>
        <dbReference type="SAM" id="SignalP"/>
    </source>
</evidence>
<dbReference type="Gene3D" id="1.25.40.10">
    <property type="entry name" value="Tetratricopeptide repeat domain"/>
    <property type="match status" value="1"/>
</dbReference>
<dbReference type="EMBL" id="FTOU01000018">
    <property type="protein sequence ID" value="SIT10116.1"/>
    <property type="molecule type" value="Genomic_DNA"/>
</dbReference>
<feature type="compositionally biased region" description="Acidic residues" evidence="1">
    <location>
        <begin position="224"/>
        <end position="238"/>
    </location>
</feature>
<dbReference type="AlphaFoldDB" id="A0AA45W7J0"/>
<dbReference type="Proteomes" id="UP000186216">
    <property type="component" value="Unassembled WGS sequence"/>
</dbReference>
<dbReference type="SUPFAM" id="SSF81901">
    <property type="entry name" value="HCP-like"/>
    <property type="match status" value="1"/>
</dbReference>
<name>A0AA45W7J0_9RHOB</name>
<feature type="region of interest" description="Disordered" evidence="1">
    <location>
        <begin position="215"/>
        <end position="243"/>
    </location>
</feature>
<organism evidence="3 4">
    <name type="scientific">Paracoccus saliphilus</name>
    <dbReference type="NCBI Taxonomy" id="405559"/>
    <lineage>
        <taxon>Bacteria</taxon>
        <taxon>Pseudomonadati</taxon>
        <taxon>Pseudomonadota</taxon>
        <taxon>Alphaproteobacteria</taxon>
        <taxon>Rhodobacterales</taxon>
        <taxon>Paracoccaceae</taxon>
        <taxon>Paracoccus</taxon>
    </lineage>
</organism>
<feature type="signal peptide" evidence="2">
    <location>
        <begin position="1"/>
        <end position="45"/>
    </location>
</feature>
<proteinExistence type="predicted"/>
<feature type="chain" id="PRO_5041253819" evidence="2">
    <location>
        <begin position="46"/>
        <end position="547"/>
    </location>
</feature>
<sequence>MHIFASYGLRAIFISRPRRILMPPIIRHLTTGTALTALLSTSAMAESTPSSSSVFSPSNIAAGVLRMAVSYGRMIADIRYDAMEVDPIRGELVMRELTVAGLGPHANCRVSLGRMRVSGISIWGAEDSRVRLDAADISVANNCFGANAAMIGMVTGGDAIPVSDLAIDTRQSMGRGALVADIEINSPGIARIEGTADFDYVSLFAPGILQEMMNEGQSSPLADPESDDFSDSQGDDMSDQAPEMGLRGTLRSAHLSVENLGVWERMQPMIPPGMLDPATIDNIVSAEPGTELHGIEQDLADAAKAFIAEPTRVTAEIRPDQPIAFDSTEWKTPQDAATLFKPGFTNALPTPPVALIADPAEDDEDPRALGLALARGQGVPQNINRAIELLTPIQDEGEVALALADLKTASDPAAAYAHALTAAETGTPGALSMLDRIEARLPTADLLAAQPAADSDLPDSVFASAVALRDAALAREEGDGAPRSYALAWRLASLAAAAGDSPAQSLMARLDARFGGEPTWIETRDEAADLAMSDWSEQDLAGRLARE</sequence>
<reference evidence="3 4" key="1">
    <citation type="submission" date="2017-01" db="EMBL/GenBank/DDBJ databases">
        <authorList>
            <person name="Varghese N."/>
            <person name="Submissions S."/>
        </authorList>
    </citation>
    <scope>NUCLEOTIDE SEQUENCE [LARGE SCALE GENOMIC DNA]</scope>
    <source>
        <strain evidence="3 4">DSM 18447</strain>
    </source>
</reference>
<dbReference type="InterPro" id="IPR011990">
    <property type="entry name" value="TPR-like_helical_dom_sf"/>
</dbReference>
<comment type="caution">
    <text evidence="3">The sequence shown here is derived from an EMBL/GenBank/DDBJ whole genome shotgun (WGS) entry which is preliminary data.</text>
</comment>
<accession>A0AA45W7J0</accession>
<keyword evidence="2" id="KW-0732">Signal</keyword>
<evidence type="ECO:0000313" key="3">
    <source>
        <dbReference type="EMBL" id="SIT10116.1"/>
    </source>
</evidence>
<gene>
    <name evidence="3" type="ORF">SAMN05421772_11822</name>
</gene>